<accession>A0A3L8S3Q3</accession>
<feature type="compositionally biased region" description="Basic and acidic residues" evidence="1">
    <location>
        <begin position="36"/>
        <end position="45"/>
    </location>
</feature>
<proteinExistence type="predicted"/>
<name>A0A3L8S3Q3_CHLGU</name>
<evidence type="ECO:0000313" key="3">
    <source>
        <dbReference type="Proteomes" id="UP000276834"/>
    </source>
</evidence>
<sequence length="66" mass="7443">MREGQGMSSFFPSPTVRNKIQCPIPKNRRNKAQHSLPEKGGDVQKKLHETSELCEEIHLSLTGRAN</sequence>
<feature type="region of interest" description="Disordered" evidence="1">
    <location>
        <begin position="1"/>
        <end position="45"/>
    </location>
</feature>
<evidence type="ECO:0000256" key="1">
    <source>
        <dbReference type="SAM" id="MobiDB-lite"/>
    </source>
</evidence>
<keyword evidence="3" id="KW-1185">Reference proteome</keyword>
<dbReference type="AlphaFoldDB" id="A0A3L8S3Q3"/>
<dbReference type="Proteomes" id="UP000276834">
    <property type="component" value="Unassembled WGS sequence"/>
</dbReference>
<reference evidence="2 3" key="1">
    <citation type="journal article" date="2018" name="Proc. R. Soc. B">
        <title>A non-coding region near Follistatin controls head colour polymorphism in the Gouldian finch.</title>
        <authorList>
            <person name="Toomey M.B."/>
            <person name="Marques C.I."/>
            <person name="Andrade P."/>
            <person name="Araujo P.M."/>
            <person name="Sabatino S."/>
            <person name="Gazda M.A."/>
            <person name="Afonso S."/>
            <person name="Lopes R.J."/>
            <person name="Corbo J.C."/>
            <person name="Carneiro M."/>
        </authorList>
    </citation>
    <scope>NUCLEOTIDE SEQUENCE [LARGE SCALE GENOMIC DNA]</scope>
    <source>
        <strain evidence="2">Red01</strain>
        <tissue evidence="2">Muscle</tissue>
    </source>
</reference>
<organism evidence="2 3">
    <name type="scientific">Chloebia gouldiae</name>
    <name type="common">Gouldian finch</name>
    <name type="synonym">Erythrura gouldiae</name>
    <dbReference type="NCBI Taxonomy" id="44316"/>
    <lineage>
        <taxon>Eukaryota</taxon>
        <taxon>Metazoa</taxon>
        <taxon>Chordata</taxon>
        <taxon>Craniata</taxon>
        <taxon>Vertebrata</taxon>
        <taxon>Euteleostomi</taxon>
        <taxon>Archelosauria</taxon>
        <taxon>Archosauria</taxon>
        <taxon>Dinosauria</taxon>
        <taxon>Saurischia</taxon>
        <taxon>Theropoda</taxon>
        <taxon>Coelurosauria</taxon>
        <taxon>Aves</taxon>
        <taxon>Neognathae</taxon>
        <taxon>Neoaves</taxon>
        <taxon>Telluraves</taxon>
        <taxon>Australaves</taxon>
        <taxon>Passeriformes</taxon>
        <taxon>Passeroidea</taxon>
        <taxon>Passeridae</taxon>
        <taxon>Chloebia</taxon>
    </lineage>
</organism>
<gene>
    <name evidence="2" type="ORF">DV515_00012554</name>
</gene>
<feature type="compositionally biased region" description="Polar residues" evidence="1">
    <location>
        <begin position="1"/>
        <end position="18"/>
    </location>
</feature>
<dbReference type="EMBL" id="QUSF01000069">
    <property type="protein sequence ID" value="RLV96748.1"/>
    <property type="molecule type" value="Genomic_DNA"/>
</dbReference>
<evidence type="ECO:0000313" key="2">
    <source>
        <dbReference type="EMBL" id="RLV96748.1"/>
    </source>
</evidence>
<comment type="caution">
    <text evidence="2">The sequence shown here is derived from an EMBL/GenBank/DDBJ whole genome shotgun (WGS) entry which is preliminary data.</text>
</comment>
<protein>
    <submittedName>
        <fullName evidence="2">Uncharacterized protein</fullName>
    </submittedName>
</protein>